<keyword evidence="1" id="KW-0812">Transmembrane</keyword>
<dbReference type="Proteomes" id="UP001213000">
    <property type="component" value="Unassembled WGS sequence"/>
</dbReference>
<organism evidence="2 3">
    <name type="scientific">Leucocoprinus birnbaumii</name>
    <dbReference type="NCBI Taxonomy" id="56174"/>
    <lineage>
        <taxon>Eukaryota</taxon>
        <taxon>Fungi</taxon>
        <taxon>Dikarya</taxon>
        <taxon>Basidiomycota</taxon>
        <taxon>Agaricomycotina</taxon>
        <taxon>Agaricomycetes</taxon>
        <taxon>Agaricomycetidae</taxon>
        <taxon>Agaricales</taxon>
        <taxon>Agaricineae</taxon>
        <taxon>Agaricaceae</taxon>
        <taxon>Leucocoprinus</taxon>
    </lineage>
</organism>
<evidence type="ECO:0000313" key="3">
    <source>
        <dbReference type="Proteomes" id="UP001213000"/>
    </source>
</evidence>
<sequence>MEPLSLNILSLTSISVTINLPYINLYLYQRYLNHTIYKVLVKSRRTIRRIRLIQPQEEVNHVSFPEIK</sequence>
<reference evidence="2" key="1">
    <citation type="submission" date="2022-07" db="EMBL/GenBank/DDBJ databases">
        <title>Genome Sequence of Leucocoprinus birnbaumii.</title>
        <authorList>
            <person name="Buettner E."/>
        </authorList>
    </citation>
    <scope>NUCLEOTIDE SEQUENCE</scope>
    <source>
        <strain evidence="2">VT141</strain>
    </source>
</reference>
<evidence type="ECO:0000313" key="2">
    <source>
        <dbReference type="EMBL" id="KAJ3574278.1"/>
    </source>
</evidence>
<accession>A0AAD5W569</accession>
<proteinExistence type="predicted"/>
<gene>
    <name evidence="2" type="ORF">NP233_g1878</name>
</gene>
<protein>
    <submittedName>
        <fullName evidence="2">Uncharacterized protein</fullName>
    </submittedName>
</protein>
<comment type="caution">
    <text evidence="2">The sequence shown here is derived from an EMBL/GenBank/DDBJ whole genome shotgun (WGS) entry which is preliminary data.</text>
</comment>
<dbReference type="AlphaFoldDB" id="A0AAD5W569"/>
<keyword evidence="3" id="KW-1185">Reference proteome</keyword>
<feature type="transmembrane region" description="Helical" evidence="1">
    <location>
        <begin position="6"/>
        <end position="28"/>
    </location>
</feature>
<keyword evidence="1" id="KW-0472">Membrane</keyword>
<name>A0AAD5W569_9AGAR</name>
<keyword evidence="1" id="KW-1133">Transmembrane helix</keyword>
<dbReference type="EMBL" id="JANIEX010000074">
    <property type="protein sequence ID" value="KAJ3574278.1"/>
    <property type="molecule type" value="Genomic_DNA"/>
</dbReference>
<evidence type="ECO:0000256" key="1">
    <source>
        <dbReference type="SAM" id="Phobius"/>
    </source>
</evidence>